<proteinExistence type="predicted"/>
<dbReference type="AlphaFoldDB" id="A0A1T4T732"/>
<organism evidence="3 4">
    <name type="scientific">Enhydrobacter aerosaccus</name>
    <dbReference type="NCBI Taxonomy" id="225324"/>
    <lineage>
        <taxon>Bacteria</taxon>
        <taxon>Pseudomonadati</taxon>
        <taxon>Pseudomonadota</taxon>
        <taxon>Alphaproteobacteria</taxon>
        <taxon>Hyphomicrobiales</taxon>
        <taxon>Enhydrobacter</taxon>
    </lineage>
</organism>
<dbReference type="Proteomes" id="UP000190092">
    <property type="component" value="Unassembled WGS sequence"/>
</dbReference>
<dbReference type="Gene3D" id="3.40.50.150">
    <property type="entry name" value="Vaccinia Virus protein VP39"/>
    <property type="match status" value="1"/>
</dbReference>
<dbReference type="STRING" id="225324.SAMN02745126_05800"/>
<dbReference type="InterPro" id="IPR029063">
    <property type="entry name" value="SAM-dependent_MTases_sf"/>
</dbReference>
<feature type="domain" description="Methyltransferase putative zinc binding" evidence="1">
    <location>
        <begin position="6"/>
        <end position="67"/>
    </location>
</feature>
<dbReference type="GO" id="GO:0008168">
    <property type="term" value="F:methyltransferase activity"/>
    <property type="evidence" value="ECO:0007669"/>
    <property type="project" value="UniProtKB-KW"/>
</dbReference>
<gene>
    <name evidence="3" type="ORF">SAMN02745126_05800</name>
</gene>
<evidence type="ECO:0000313" key="3">
    <source>
        <dbReference type="EMBL" id="SKA36286.1"/>
    </source>
</evidence>
<reference evidence="4" key="1">
    <citation type="submission" date="2017-02" db="EMBL/GenBank/DDBJ databases">
        <authorList>
            <person name="Varghese N."/>
            <person name="Submissions S."/>
        </authorList>
    </citation>
    <scope>NUCLEOTIDE SEQUENCE [LARGE SCALE GENOMIC DNA]</scope>
    <source>
        <strain evidence="4">ATCC 27094</strain>
    </source>
</reference>
<dbReference type="EMBL" id="FUWJ01000013">
    <property type="protein sequence ID" value="SKA36286.1"/>
    <property type="molecule type" value="Genomic_DNA"/>
</dbReference>
<feature type="domain" description="C-methyltransferase" evidence="2">
    <location>
        <begin position="246"/>
        <end position="404"/>
    </location>
</feature>
<dbReference type="PANTHER" id="PTHR43861">
    <property type="entry name" value="TRANS-ACONITATE 2-METHYLTRANSFERASE-RELATED"/>
    <property type="match status" value="1"/>
</dbReference>
<dbReference type="PANTHER" id="PTHR43861:SF5">
    <property type="entry name" value="BLL5978 PROTEIN"/>
    <property type="match status" value="1"/>
</dbReference>
<keyword evidence="3" id="KW-0489">Methyltransferase</keyword>
<dbReference type="Pfam" id="PF13489">
    <property type="entry name" value="Methyltransf_23"/>
    <property type="match status" value="1"/>
</dbReference>
<dbReference type="InterPro" id="IPR013630">
    <property type="entry name" value="Methyltransf_Zn-bd_dom_put"/>
</dbReference>
<dbReference type="Pfam" id="PF08421">
    <property type="entry name" value="Methyltransf_13"/>
    <property type="match status" value="1"/>
</dbReference>
<keyword evidence="4" id="KW-1185">Reference proteome</keyword>
<keyword evidence="3" id="KW-0808">Transferase</keyword>
<evidence type="ECO:0000313" key="4">
    <source>
        <dbReference type="Proteomes" id="UP000190092"/>
    </source>
</evidence>
<dbReference type="InterPro" id="IPR038576">
    <property type="entry name" value="Methyltransf_Zn-bd_dom_put_sf"/>
</dbReference>
<dbReference type="OrthoDB" id="9815644at2"/>
<evidence type="ECO:0000259" key="1">
    <source>
        <dbReference type="Pfam" id="PF08421"/>
    </source>
</evidence>
<dbReference type="RefSeq" id="WP_085937533.1">
    <property type="nucleotide sequence ID" value="NZ_FUWJ01000013.1"/>
</dbReference>
<dbReference type="SUPFAM" id="SSF53335">
    <property type="entry name" value="S-adenosyl-L-methionine-dependent methyltransferases"/>
    <property type="match status" value="1"/>
</dbReference>
<sequence>MQHRSCRFCGTTLTKTFADLGMTPLSNSFIAANETNRMEPFYPLHAYVCSKCRLVQLEEFQSPTEIFSDYLYFSSFSASWLEHASTYADQMSEKFNLGSQSLIVEVASNDGYLLQFFQKRDIPVLGIEPAANVAKVAIDRGIPTKILFFGVTSAKALKREGFRPDIIAANNVLAHVPDINDFVGGFAILLPEEGVVTVEFPHVLRLIIENQFDTIYHEHFSYLSLHVVQRIFAHHGLRVFDVEELPTHGGSLRVYACHSGSKHSNTDAVAEILQQEVSAGLESDVIYERFAQQVVDTKLSLLEFLLSAKRSGKKVVGYGAPAKGNTLLNYCGVGPELLEFTVDRSPHKQGMLLPGTRIPIRAPEAIIHAKPDFVLILPWNLRDEIVDQMKIVRSWGGKFVVPIPRISVIE</sequence>
<accession>A0A1T4T732</accession>
<dbReference type="InterPro" id="IPR013691">
    <property type="entry name" value="MeTrfase_14"/>
</dbReference>
<dbReference type="GO" id="GO:0032259">
    <property type="term" value="P:methylation"/>
    <property type="evidence" value="ECO:0007669"/>
    <property type="project" value="UniProtKB-KW"/>
</dbReference>
<dbReference type="Pfam" id="PF08484">
    <property type="entry name" value="Methyltransf_14"/>
    <property type="match status" value="1"/>
</dbReference>
<evidence type="ECO:0000259" key="2">
    <source>
        <dbReference type="Pfam" id="PF08484"/>
    </source>
</evidence>
<dbReference type="Gene3D" id="3.40.50.720">
    <property type="entry name" value="NAD(P)-binding Rossmann-like Domain"/>
    <property type="match status" value="1"/>
</dbReference>
<dbReference type="Gene3D" id="6.20.50.110">
    <property type="entry name" value="Methyltransferase, zinc-binding domain"/>
    <property type="match status" value="1"/>
</dbReference>
<name>A0A1T4T732_9HYPH</name>
<dbReference type="Gene3D" id="6.10.250.3100">
    <property type="match status" value="1"/>
</dbReference>
<protein>
    <submittedName>
        <fullName evidence="3">Methyltransferase domain-containing protein</fullName>
    </submittedName>
</protein>